<dbReference type="GO" id="GO:0140098">
    <property type="term" value="F:catalytic activity, acting on RNA"/>
    <property type="evidence" value="ECO:0007669"/>
    <property type="project" value="UniProtKB-ARBA"/>
</dbReference>
<dbReference type="Gene3D" id="3.30.2350.10">
    <property type="entry name" value="Pseudouridine synthase"/>
    <property type="match status" value="1"/>
</dbReference>
<dbReference type="PANTHER" id="PTHR21600">
    <property type="entry name" value="MITOCHONDRIAL RNA PSEUDOURIDINE SYNTHASE"/>
    <property type="match status" value="1"/>
</dbReference>
<evidence type="ECO:0000256" key="5">
    <source>
        <dbReference type="RuleBase" id="RU362028"/>
    </source>
</evidence>
<comment type="function">
    <text evidence="5">Responsible for synthesis of pseudouridine from uracil.</text>
</comment>
<gene>
    <name evidence="7" type="ORF">SAMN05216565_102530</name>
</gene>
<dbReference type="GO" id="GO:0003723">
    <property type="term" value="F:RNA binding"/>
    <property type="evidence" value="ECO:0007669"/>
    <property type="project" value="InterPro"/>
</dbReference>
<dbReference type="GO" id="GO:0009982">
    <property type="term" value="F:pseudouridine synthase activity"/>
    <property type="evidence" value="ECO:0007669"/>
    <property type="project" value="InterPro"/>
</dbReference>
<dbReference type="EMBL" id="FNJU01000002">
    <property type="protein sequence ID" value="SDP36425.1"/>
    <property type="molecule type" value="Genomic_DNA"/>
</dbReference>
<proteinExistence type="inferred from homology"/>
<dbReference type="PROSITE" id="PS01129">
    <property type="entry name" value="PSI_RLU"/>
    <property type="match status" value="1"/>
</dbReference>
<dbReference type="SUPFAM" id="SSF55120">
    <property type="entry name" value="Pseudouridine synthase"/>
    <property type="match status" value="1"/>
</dbReference>
<comment type="similarity">
    <text evidence="2 5">Belongs to the pseudouridine synthase RluA family.</text>
</comment>
<dbReference type="CDD" id="cd02869">
    <property type="entry name" value="PseudoU_synth_RluA_like"/>
    <property type="match status" value="1"/>
</dbReference>
<dbReference type="InterPro" id="IPR020103">
    <property type="entry name" value="PsdUridine_synth_cat_dom_sf"/>
</dbReference>
<keyword evidence="8" id="KW-1185">Reference proteome</keyword>
<evidence type="ECO:0000313" key="7">
    <source>
        <dbReference type="EMBL" id="SDP36425.1"/>
    </source>
</evidence>
<accession>A0A1H0S467</accession>
<organism evidence="7 8">
    <name type="scientific">Litchfieldia salsa</name>
    <dbReference type="NCBI Taxonomy" id="930152"/>
    <lineage>
        <taxon>Bacteria</taxon>
        <taxon>Bacillati</taxon>
        <taxon>Bacillota</taxon>
        <taxon>Bacilli</taxon>
        <taxon>Bacillales</taxon>
        <taxon>Bacillaceae</taxon>
        <taxon>Litchfieldia</taxon>
    </lineage>
</organism>
<keyword evidence="3 5" id="KW-0413">Isomerase</keyword>
<dbReference type="FunFam" id="3.30.2350.10:FF:000005">
    <property type="entry name" value="Pseudouridine synthase"/>
    <property type="match status" value="1"/>
</dbReference>
<evidence type="ECO:0000256" key="4">
    <source>
        <dbReference type="PIRSR" id="PIRSR606225-1"/>
    </source>
</evidence>
<dbReference type="InterPro" id="IPR006225">
    <property type="entry name" value="PsdUridine_synth_RluC/D"/>
</dbReference>
<dbReference type="InterPro" id="IPR006224">
    <property type="entry name" value="PsdUridine_synth_RluA-like_CS"/>
</dbReference>
<evidence type="ECO:0000259" key="6">
    <source>
        <dbReference type="Pfam" id="PF00849"/>
    </source>
</evidence>
<feature type="active site" evidence="4">
    <location>
        <position position="137"/>
    </location>
</feature>
<reference evidence="8" key="1">
    <citation type="submission" date="2016-10" db="EMBL/GenBank/DDBJ databases">
        <authorList>
            <person name="Varghese N."/>
            <person name="Submissions S."/>
        </authorList>
    </citation>
    <scope>NUCLEOTIDE SEQUENCE [LARGE SCALE GENOMIC DNA]</scope>
    <source>
        <strain evidence="8">IBRC-M10078</strain>
    </source>
</reference>
<dbReference type="PANTHER" id="PTHR21600:SF35">
    <property type="entry name" value="PSEUDOURIDINE SYNTHASE"/>
    <property type="match status" value="1"/>
</dbReference>
<dbReference type="EC" id="5.4.99.-" evidence="5"/>
<dbReference type="Proteomes" id="UP000199159">
    <property type="component" value="Unassembled WGS sequence"/>
</dbReference>
<evidence type="ECO:0000256" key="3">
    <source>
        <dbReference type="ARBA" id="ARBA00023235"/>
    </source>
</evidence>
<dbReference type="NCBIfam" id="TIGR00005">
    <property type="entry name" value="rluA_subfam"/>
    <property type="match status" value="1"/>
</dbReference>
<sequence length="298" mass="34005">MAPFTLEWKIKEDESNYEIKEFLKINHVSKIALTDIKFKGGSIIVNNEVKNVRYKLQVGDHLKVIFPTEVASSEMIPTKITLNIVYEDQYLLVINKQPYLPTIPSRDHPTNSLANGLLYYYQQIGLKATTHIVNRLDRDTSGLLVVAKYRHVHHLFVEQQKQGTLKREYEAITHGQIHTPSGTIDAPIGRNSGSIIERTVRDDGQPAITHYQIIQVLSEKDMSHVAIQLETGRTHQIRVHLTYVGHPLVGDDLYGGSTKVMKRQALHCRRVSFVHPITNENHSFTAELPIDMKNLLLY</sequence>
<dbReference type="STRING" id="930152.SAMN05216565_102530"/>
<evidence type="ECO:0000313" key="8">
    <source>
        <dbReference type="Proteomes" id="UP000199159"/>
    </source>
</evidence>
<name>A0A1H0S467_9BACI</name>
<dbReference type="InterPro" id="IPR006145">
    <property type="entry name" value="PsdUridine_synth_RsuA/RluA"/>
</dbReference>
<evidence type="ECO:0000256" key="2">
    <source>
        <dbReference type="ARBA" id="ARBA00010876"/>
    </source>
</evidence>
<protein>
    <recommendedName>
        <fullName evidence="5">Pseudouridine synthase</fullName>
        <ecNumber evidence="5">5.4.99.-</ecNumber>
    </recommendedName>
</protein>
<dbReference type="Pfam" id="PF00849">
    <property type="entry name" value="PseudoU_synth_2"/>
    <property type="match status" value="1"/>
</dbReference>
<comment type="catalytic activity">
    <reaction evidence="1 5">
        <text>a uridine in RNA = a pseudouridine in RNA</text>
        <dbReference type="Rhea" id="RHEA:48348"/>
        <dbReference type="Rhea" id="RHEA-COMP:12068"/>
        <dbReference type="Rhea" id="RHEA-COMP:12069"/>
        <dbReference type="ChEBI" id="CHEBI:65314"/>
        <dbReference type="ChEBI" id="CHEBI:65315"/>
    </reaction>
</comment>
<dbReference type="RefSeq" id="WP_386756441.1">
    <property type="nucleotide sequence ID" value="NZ_FNJU01000002.1"/>
</dbReference>
<dbReference type="InterPro" id="IPR050188">
    <property type="entry name" value="RluA_PseudoU_synthase"/>
</dbReference>
<evidence type="ECO:0000256" key="1">
    <source>
        <dbReference type="ARBA" id="ARBA00000073"/>
    </source>
</evidence>
<dbReference type="AlphaFoldDB" id="A0A1H0S467"/>
<feature type="domain" description="Pseudouridine synthase RsuA/RluA-like" evidence="6">
    <location>
        <begin position="90"/>
        <end position="241"/>
    </location>
</feature>
<dbReference type="GO" id="GO:0000455">
    <property type="term" value="P:enzyme-directed rRNA pseudouridine synthesis"/>
    <property type="evidence" value="ECO:0007669"/>
    <property type="project" value="TreeGrafter"/>
</dbReference>